<keyword evidence="2" id="KW-1185">Reference proteome</keyword>
<protein>
    <submittedName>
        <fullName evidence="1">Uncharacterized protein</fullName>
    </submittedName>
</protein>
<proteinExistence type="predicted"/>
<dbReference type="RefSeq" id="WP_009151215.1">
    <property type="nucleotide sequence ID" value="NZ_CP121471.1"/>
</dbReference>
<dbReference type="STRING" id="631362.Thi970DRAFT_04475"/>
<sequence length="76" mass="8962">MDTTTDLYRPELPPHIEDSLIALMDNESEFEHWWRTRVGDDGQIETRERKQIAGDLWIQIRDLLQLAMMPANSTLH</sequence>
<reference evidence="2" key="1">
    <citation type="submission" date="2011-06" db="EMBL/GenBank/DDBJ databases">
        <authorList>
            <consortium name="US DOE Joint Genome Institute (JGI-PGF)"/>
            <person name="Lucas S."/>
            <person name="Han J."/>
            <person name="Lapidus A."/>
            <person name="Cheng J.-F."/>
            <person name="Goodwin L."/>
            <person name="Pitluck S."/>
            <person name="Peters L."/>
            <person name="Land M.L."/>
            <person name="Hauser L."/>
            <person name="Vogl K."/>
            <person name="Liu Z."/>
            <person name="Overmann J."/>
            <person name="Frigaard N.-U."/>
            <person name="Bryant D.A."/>
            <person name="Woyke T.J."/>
        </authorList>
    </citation>
    <scope>NUCLEOTIDE SEQUENCE [LARGE SCALE GENOMIC DNA]</scope>
    <source>
        <strain evidence="2">970</strain>
    </source>
</reference>
<dbReference type="HOGENOM" id="CLU_2653375_0_0_6"/>
<dbReference type="AlphaFoldDB" id="H8Z713"/>
<gene>
    <name evidence="1" type="ORF">Thi970DRAFT_04475</name>
</gene>
<accession>H8Z713</accession>
<dbReference type="EMBL" id="JH603170">
    <property type="protein sequence ID" value="EIC20812.1"/>
    <property type="molecule type" value="Genomic_DNA"/>
</dbReference>
<name>H8Z713_9GAMM</name>
<reference evidence="1 2" key="2">
    <citation type="submission" date="2011-11" db="EMBL/GenBank/DDBJ databases">
        <authorList>
            <consortium name="US DOE Joint Genome Institute"/>
            <person name="Lucas S."/>
            <person name="Han J."/>
            <person name="Lapidus A."/>
            <person name="Cheng J.-F."/>
            <person name="Goodwin L."/>
            <person name="Pitluck S."/>
            <person name="Peters L."/>
            <person name="Ovchinnikova G."/>
            <person name="Zhang X."/>
            <person name="Detter J.C."/>
            <person name="Han C."/>
            <person name="Tapia R."/>
            <person name="Land M."/>
            <person name="Hauser L."/>
            <person name="Kyrpides N."/>
            <person name="Ivanova N."/>
            <person name="Pagani I."/>
            <person name="Vogl K."/>
            <person name="Liu Z."/>
            <person name="Overmann J."/>
            <person name="Frigaard N.-U."/>
            <person name="Bryant D."/>
            <person name="Woyke T."/>
        </authorList>
    </citation>
    <scope>NUCLEOTIDE SEQUENCE [LARGE SCALE GENOMIC DNA]</scope>
    <source>
        <strain evidence="1 2">970</strain>
    </source>
</reference>
<organism evidence="1 2">
    <name type="scientific">Thiorhodovibrio frisius</name>
    <dbReference type="NCBI Taxonomy" id="631362"/>
    <lineage>
        <taxon>Bacteria</taxon>
        <taxon>Pseudomonadati</taxon>
        <taxon>Pseudomonadota</taxon>
        <taxon>Gammaproteobacteria</taxon>
        <taxon>Chromatiales</taxon>
        <taxon>Chromatiaceae</taxon>
        <taxon>Thiorhodovibrio</taxon>
    </lineage>
</organism>
<evidence type="ECO:0000313" key="2">
    <source>
        <dbReference type="Proteomes" id="UP000002964"/>
    </source>
</evidence>
<evidence type="ECO:0000313" key="1">
    <source>
        <dbReference type="EMBL" id="EIC20812.1"/>
    </source>
</evidence>
<dbReference type="Proteomes" id="UP000002964">
    <property type="component" value="Unassembled WGS sequence"/>
</dbReference>